<dbReference type="RefSeq" id="WP_116555154.1">
    <property type="nucleotide sequence ID" value="NZ_QCZG01000025.1"/>
</dbReference>
<dbReference type="EMBL" id="QCZG01000025">
    <property type="protein sequence ID" value="PWA10012.1"/>
    <property type="molecule type" value="Genomic_DNA"/>
</dbReference>
<name>A0A2U1JXY4_9BACI</name>
<evidence type="ECO:0000313" key="2">
    <source>
        <dbReference type="Proteomes" id="UP000245998"/>
    </source>
</evidence>
<keyword evidence="2" id="KW-1185">Reference proteome</keyword>
<accession>A0A2U1JXY4</accession>
<comment type="caution">
    <text evidence="1">The sequence shown here is derived from an EMBL/GenBank/DDBJ whole genome shotgun (WGS) entry which is preliminary data.</text>
</comment>
<dbReference type="Proteomes" id="UP000245998">
    <property type="component" value="Unassembled WGS sequence"/>
</dbReference>
<proteinExistence type="predicted"/>
<evidence type="ECO:0008006" key="3">
    <source>
        <dbReference type="Google" id="ProtNLM"/>
    </source>
</evidence>
<sequence length="76" mass="8861">MDRKMVKEALDCVFTVAEARSLLQMSRSAFQQAVTNCRIKPLKEFGEGTGKVRLFFSPDVYEYKRTLDAKRKKNKR</sequence>
<dbReference type="AlphaFoldDB" id="A0A2U1JXY4"/>
<gene>
    <name evidence="1" type="ORF">DCC39_12045</name>
</gene>
<organism evidence="1 2">
    <name type="scientific">Pueribacillus theae</name>
    <dbReference type="NCBI Taxonomy" id="2171751"/>
    <lineage>
        <taxon>Bacteria</taxon>
        <taxon>Bacillati</taxon>
        <taxon>Bacillota</taxon>
        <taxon>Bacilli</taxon>
        <taxon>Bacillales</taxon>
        <taxon>Bacillaceae</taxon>
        <taxon>Pueribacillus</taxon>
    </lineage>
</organism>
<evidence type="ECO:0000313" key="1">
    <source>
        <dbReference type="EMBL" id="PWA10012.1"/>
    </source>
</evidence>
<reference evidence="1 2" key="1">
    <citation type="submission" date="2018-04" db="EMBL/GenBank/DDBJ databases">
        <title>Camelliibacillus theae gen. nov., sp. nov., isolated from Pu'er tea.</title>
        <authorList>
            <person name="Niu L."/>
        </authorList>
    </citation>
    <scope>NUCLEOTIDE SEQUENCE [LARGE SCALE GENOMIC DNA]</scope>
    <source>
        <strain evidence="1 2">T8</strain>
    </source>
</reference>
<protein>
    <recommendedName>
        <fullName evidence="3">DNA-binding protein</fullName>
    </recommendedName>
</protein>